<reference evidence="4" key="1">
    <citation type="submission" date="2021-01" db="EMBL/GenBank/DDBJ databases">
        <authorList>
            <person name="Corre E."/>
            <person name="Pelletier E."/>
            <person name="Niang G."/>
            <person name="Scheremetjew M."/>
            <person name="Finn R."/>
            <person name="Kale V."/>
            <person name="Holt S."/>
            <person name="Cochrane G."/>
            <person name="Meng A."/>
            <person name="Brown T."/>
            <person name="Cohen L."/>
        </authorList>
    </citation>
    <scope>NUCLEOTIDE SEQUENCE</scope>
    <source>
        <strain evidence="4">GSBS06</strain>
    </source>
</reference>
<evidence type="ECO:0000256" key="1">
    <source>
        <dbReference type="ARBA" id="ARBA00023054"/>
    </source>
</evidence>
<dbReference type="PANTHER" id="PTHR46518">
    <property type="entry name" value="COILED-COIL DOMAIN-CONTAINING PROTEIN 151"/>
    <property type="match status" value="1"/>
</dbReference>
<dbReference type="GO" id="GO:0036158">
    <property type="term" value="P:outer dynein arm assembly"/>
    <property type="evidence" value="ECO:0007669"/>
    <property type="project" value="InterPro"/>
</dbReference>
<protein>
    <recommendedName>
        <fullName evidence="3">ODAD1 central coiled coil region domain-containing protein</fullName>
    </recommendedName>
</protein>
<dbReference type="GO" id="GO:0035253">
    <property type="term" value="C:ciliary rootlet"/>
    <property type="evidence" value="ECO:0007669"/>
    <property type="project" value="TreeGrafter"/>
</dbReference>
<dbReference type="GO" id="GO:0097542">
    <property type="term" value="C:ciliary tip"/>
    <property type="evidence" value="ECO:0007669"/>
    <property type="project" value="TreeGrafter"/>
</dbReference>
<dbReference type="GO" id="GO:0003341">
    <property type="term" value="P:cilium movement"/>
    <property type="evidence" value="ECO:0007669"/>
    <property type="project" value="InterPro"/>
</dbReference>
<keyword evidence="1" id="KW-0175">Coiled coil</keyword>
<dbReference type="InterPro" id="IPR033192">
    <property type="entry name" value="ODAD3"/>
</dbReference>
<dbReference type="AlphaFoldDB" id="A0A6S8ADK0"/>
<dbReference type="Pfam" id="PF21773">
    <property type="entry name" value="ODAD1_CC"/>
    <property type="match status" value="1"/>
</dbReference>
<accession>A0A6S8ADK0</accession>
<dbReference type="InterPro" id="IPR049258">
    <property type="entry name" value="ODAD1_CC"/>
</dbReference>
<feature type="compositionally biased region" description="Polar residues" evidence="2">
    <location>
        <begin position="249"/>
        <end position="269"/>
    </location>
</feature>
<evidence type="ECO:0000256" key="2">
    <source>
        <dbReference type="SAM" id="MobiDB-lite"/>
    </source>
</evidence>
<proteinExistence type="predicted"/>
<sequence length="306" mass="35551">MRNVEMKKNENFRKLIGYFSKQEEDSMKQKRVIIELKREWFSFTENKTEQRKSFYEESFHRIKKATGISDINEVVGKWSQQEATRKNLQSLIEKNETTLDTISNVHLGMTQKLEQAKLSGFNCRAGNTRRLIDELEDKLLNSRTKNKVVGRKLSSVKKTLLEARSGIQHLMDRLEFIQEGSRQEFFNDDSITIVLKKCENSLATLLEQMDKQRGFVIGVESHVDCPEDFRQYNNRVLTDLDNIIKNSTSDDSYLGTSSEDTAYYSSPQKDTNKKPDQVLTRNNIKKASKIILGKHYDGERNSTTNR</sequence>
<gene>
    <name evidence="4" type="ORF">ASTO00021_LOCUS2090</name>
    <name evidence="5" type="ORF">ASTO00021_LOCUS2091</name>
</gene>
<organism evidence="4">
    <name type="scientific">Aplanochytrium stocchinoi</name>
    <dbReference type="NCBI Taxonomy" id="215587"/>
    <lineage>
        <taxon>Eukaryota</taxon>
        <taxon>Sar</taxon>
        <taxon>Stramenopiles</taxon>
        <taxon>Bigyra</taxon>
        <taxon>Labyrinthulomycetes</taxon>
        <taxon>Thraustochytrida</taxon>
        <taxon>Thraustochytriidae</taxon>
        <taxon>Aplanochytrium</taxon>
    </lineage>
</organism>
<evidence type="ECO:0000259" key="3">
    <source>
        <dbReference type="Pfam" id="PF21773"/>
    </source>
</evidence>
<dbReference type="GO" id="GO:0036064">
    <property type="term" value="C:ciliary basal body"/>
    <property type="evidence" value="ECO:0007669"/>
    <property type="project" value="TreeGrafter"/>
</dbReference>
<feature type="domain" description="ODAD1 central coiled coil region" evidence="3">
    <location>
        <begin position="44"/>
        <end position="175"/>
    </location>
</feature>
<name>A0A6S8ADK0_9STRA</name>
<evidence type="ECO:0000313" key="4">
    <source>
        <dbReference type="EMBL" id="CAE0431753.1"/>
    </source>
</evidence>
<feature type="region of interest" description="Disordered" evidence="2">
    <location>
        <begin position="249"/>
        <end position="275"/>
    </location>
</feature>
<dbReference type="PANTHER" id="PTHR46518:SF1">
    <property type="entry name" value="OUTER DYNEIN ARM-DOCKING COMPLEX SUBUNIT 3"/>
    <property type="match status" value="1"/>
</dbReference>
<dbReference type="EMBL" id="HBIN01003067">
    <property type="protein sequence ID" value="CAE0431753.1"/>
    <property type="molecule type" value="Transcribed_RNA"/>
</dbReference>
<dbReference type="EMBL" id="HBIN01003068">
    <property type="protein sequence ID" value="CAE0431754.1"/>
    <property type="molecule type" value="Transcribed_RNA"/>
</dbReference>
<evidence type="ECO:0000313" key="5">
    <source>
        <dbReference type="EMBL" id="CAE0431754.1"/>
    </source>
</evidence>